<comment type="caution">
    <text evidence="1">The sequence shown here is derived from an EMBL/GenBank/DDBJ whole genome shotgun (WGS) entry which is preliminary data.</text>
</comment>
<accession>A0A318H008</accession>
<gene>
    <name evidence="1" type="ORF">C7444_10735</name>
</gene>
<dbReference type="EMBL" id="QJJS01000007">
    <property type="protein sequence ID" value="PXW96129.1"/>
    <property type="molecule type" value="Genomic_DNA"/>
</dbReference>
<organism evidence="1 2">
    <name type="scientific">Sphaerotilus hippei</name>
    <dbReference type="NCBI Taxonomy" id="744406"/>
    <lineage>
        <taxon>Bacteria</taxon>
        <taxon>Pseudomonadati</taxon>
        <taxon>Pseudomonadota</taxon>
        <taxon>Betaproteobacteria</taxon>
        <taxon>Burkholderiales</taxon>
        <taxon>Sphaerotilaceae</taxon>
        <taxon>Sphaerotilus</taxon>
    </lineage>
</organism>
<reference evidence="1 2" key="1">
    <citation type="submission" date="2018-05" db="EMBL/GenBank/DDBJ databases">
        <title>Genomic Encyclopedia of Type Strains, Phase IV (KMG-IV): sequencing the most valuable type-strain genomes for metagenomic binning, comparative biology and taxonomic classification.</title>
        <authorList>
            <person name="Goeker M."/>
        </authorList>
    </citation>
    <scope>NUCLEOTIDE SEQUENCE [LARGE SCALE GENOMIC DNA]</scope>
    <source>
        <strain evidence="1 2">DSM 566</strain>
    </source>
</reference>
<proteinExistence type="predicted"/>
<evidence type="ECO:0000313" key="1">
    <source>
        <dbReference type="EMBL" id="PXW96129.1"/>
    </source>
</evidence>
<dbReference type="Proteomes" id="UP000247811">
    <property type="component" value="Unassembled WGS sequence"/>
</dbReference>
<evidence type="ECO:0000313" key="2">
    <source>
        <dbReference type="Proteomes" id="UP000247811"/>
    </source>
</evidence>
<dbReference type="RefSeq" id="WP_110400555.1">
    <property type="nucleotide sequence ID" value="NZ_QJJS01000007.1"/>
</dbReference>
<sequence length="127" mass="14444">MSPSIESRRNGDGELLRMYVRCGLDTRDASVVCRYLQWGHEASAANPATQVSMQLRMLQTLLQTAHDTALPWHWRSTCLEHARCFLHPRHPLRELLGVHDPLALRAIEAAVQTCRDRLPRPGQPDRG</sequence>
<keyword evidence="2" id="KW-1185">Reference proteome</keyword>
<dbReference type="OrthoDB" id="8900369at2"/>
<name>A0A318H008_9BURK</name>
<dbReference type="AlphaFoldDB" id="A0A318H008"/>
<protein>
    <submittedName>
        <fullName evidence="1">Uncharacterized protein</fullName>
    </submittedName>
</protein>